<reference evidence="3" key="1">
    <citation type="journal article" date="2015" name="Nature">
        <title>Complex archaea that bridge the gap between prokaryotes and eukaryotes.</title>
        <authorList>
            <person name="Spang A."/>
            <person name="Saw J.H."/>
            <person name="Jorgensen S.L."/>
            <person name="Zaremba-Niedzwiedzka K."/>
            <person name="Martijn J."/>
            <person name="Lind A.E."/>
            <person name="van Eijk R."/>
            <person name="Schleper C."/>
            <person name="Guy L."/>
            <person name="Ettema T.J."/>
        </authorList>
    </citation>
    <scope>NUCLEOTIDE SEQUENCE</scope>
</reference>
<dbReference type="InterPro" id="IPR002376">
    <property type="entry name" value="Formyl_transf_N"/>
</dbReference>
<dbReference type="Pfam" id="PF18216">
    <property type="entry name" value="N_formyltrans_C"/>
    <property type="match status" value="1"/>
</dbReference>
<evidence type="ECO:0000313" key="3">
    <source>
        <dbReference type="EMBL" id="KKK91670.1"/>
    </source>
</evidence>
<feature type="domain" description="Formyl transferase N-terminal" evidence="1">
    <location>
        <begin position="44"/>
        <end position="171"/>
    </location>
</feature>
<evidence type="ECO:0000259" key="1">
    <source>
        <dbReference type="Pfam" id="PF00551"/>
    </source>
</evidence>
<dbReference type="EMBL" id="LAZR01048549">
    <property type="protein sequence ID" value="KKK91670.1"/>
    <property type="molecule type" value="Genomic_DNA"/>
</dbReference>
<dbReference type="CDD" id="cd08369">
    <property type="entry name" value="FMT_core"/>
    <property type="match status" value="1"/>
</dbReference>
<gene>
    <name evidence="3" type="ORF">LCGC14_2710610</name>
</gene>
<accession>A0A0F9A0T3</accession>
<protein>
    <recommendedName>
        <fullName evidence="4">Formyl transferase N-terminal domain-containing protein</fullName>
    </recommendedName>
</protein>
<dbReference type="Pfam" id="PF00551">
    <property type="entry name" value="Formyl_trans_N"/>
    <property type="match status" value="1"/>
</dbReference>
<dbReference type="PANTHER" id="PTHR11138:SF5">
    <property type="entry name" value="METHIONYL-TRNA FORMYLTRANSFERASE, MITOCHONDRIAL"/>
    <property type="match status" value="1"/>
</dbReference>
<evidence type="ECO:0008006" key="4">
    <source>
        <dbReference type="Google" id="ProtNLM"/>
    </source>
</evidence>
<organism evidence="3">
    <name type="scientific">marine sediment metagenome</name>
    <dbReference type="NCBI Taxonomy" id="412755"/>
    <lineage>
        <taxon>unclassified sequences</taxon>
        <taxon>metagenomes</taxon>
        <taxon>ecological metagenomes</taxon>
    </lineage>
</organism>
<dbReference type="InterPro" id="IPR036477">
    <property type="entry name" value="Formyl_transf_N_sf"/>
</dbReference>
<dbReference type="AlphaFoldDB" id="A0A0F9A0T3"/>
<name>A0A0F9A0T3_9ZZZZ</name>
<comment type="caution">
    <text evidence="3">The sequence shown here is derived from an EMBL/GenBank/DDBJ whole genome shotgun (WGS) entry which is preliminary data.</text>
</comment>
<proteinExistence type="predicted"/>
<evidence type="ECO:0000259" key="2">
    <source>
        <dbReference type="Pfam" id="PF18216"/>
    </source>
</evidence>
<feature type="domain" description="N-formyltransferase dimerization C-terminal" evidence="2">
    <location>
        <begin position="205"/>
        <end position="250"/>
    </location>
</feature>
<dbReference type="GO" id="GO:0004479">
    <property type="term" value="F:methionyl-tRNA formyltransferase activity"/>
    <property type="evidence" value="ECO:0007669"/>
    <property type="project" value="TreeGrafter"/>
</dbReference>
<dbReference type="InterPro" id="IPR040660">
    <property type="entry name" value="N_formyltrans_C"/>
</dbReference>
<sequence length="259" mass="29466">MSCSIGVCASGNVGLEVVKFLDQTHERLSFVVFDAKDRSGGSEEIRRVSTRITSHVLESSVLYDKNTLDLLRSFEIDILILAWWPYIITEPVIDMPRIGTLNFHPSYLPYNRGKHYNFWAIVEEAPFGVSIHFVEKTIDSGEIAFQSRISTSWEDTGETLYQKAQSAMVRLFKENLPAIKQGDIPRQPQDLKQGSFHWGKELEPASEIILDKEYTGRQLLNLLRARTFSPHPGCRFTDEGETFEVRVQIKNIANASQGK</sequence>
<dbReference type="Gene3D" id="3.40.50.12230">
    <property type="match status" value="1"/>
</dbReference>
<dbReference type="PANTHER" id="PTHR11138">
    <property type="entry name" value="METHIONYL-TRNA FORMYLTRANSFERASE"/>
    <property type="match status" value="1"/>
</dbReference>
<dbReference type="SUPFAM" id="SSF53328">
    <property type="entry name" value="Formyltransferase"/>
    <property type="match status" value="1"/>
</dbReference>
<dbReference type="GO" id="GO:0005829">
    <property type="term" value="C:cytosol"/>
    <property type="evidence" value="ECO:0007669"/>
    <property type="project" value="TreeGrafter"/>
</dbReference>